<dbReference type="EMBL" id="JAGPXF010000007">
    <property type="protein sequence ID" value="KAH7235438.1"/>
    <property type="molecule type" value="Genomic_DNA"/>
</dbReference>
<dbReference type="Gene3D" id="1.10.510.10">
    <property type="entry name" value="Transferase(Phosphotransferase) domain 1"/>
    <property type="match status" value="1"/>
</dbReference>
<dbReference type="InterPro" id="IPR038305">
    <property type="entry name" value="HeLo_sf"/>
</dbReference>
<dbReference type="PANTHER" id="PTHR37542">
    <property type="entry name" value="HELO DOMAIN-CONTAINING PROTEIN-RELATED"/>
    <property type="match status" value="1"/>
</dbReference>
<dbReference type="Gene3D" id="1.20.120.1020">
    <property type="entry name" value="Prion-inhibition and propagation, HeLo domain"/>
    <property type="match status" value="1"/>
</dbReference>
<evidence type="ECO:0000313" key="2">
    <source>
        <dbReference type="Proteomes" id="UP000813427"/>
    </source>
</evidence>
<dbReference type="OrthoDB" id="1911848at2759"/>
<evidence type="ECO:0000313" key="1">
    <source>
        <dbReference type="EMBL" id="KAH7235438.1"/>
    </source>
</evidence>
<proteinExistence type="predicted"/>
<evidence type="ECO:0008006" key="3">
    <source>
        <dbReference type="Google" id="ProtNLM"/>
    </source>
</evidence>
<dbReference type="PANTHER" id="PTHR37542:SF3">
    <property type="entry name" value="PRION-INHIBITION AND PROPAGATION HELO DOMAIN-CONTAINING PROTEIN"/>
    <property type="match status" value="1"/>
</dbReference>
<name>A0A8K0RQI8_9HYPO</name>
<reference evidence="1" key="1">
    <citation type="journal article" date="2021" name="Nat. Commun.">
        <title>Genetic determinants of endophytism in the Arabidopsis root mycobiome.</title>
        <authorList>
            <person name="Mesny F."/>
            <person name="Miyauchi S."/>
            <person name="Thiergart T."/>
            <person name="Pickel B."/>
            <person name="Atanasova L."/>
            <person name="Karlsson M."/>
            <person name="Huettel B."/>
            <person name="Barry K.W."/>
            <person name="Haridas S."/>
            <person name="Chen C."/>
            <person name="Bauer D."/>
            <person name="Andreopoulos W."/>
            <person name="Pangilinan J."/>
            <person name="LaButti K."/>
            <person name="Riley R."/>
            <person name="Lipzen A."/>
            <person name="Clum A."/>
            <person name="Drula E."/>
            <person name="Henrissat B."/>
            <person name="Kohler A."/>
            <person name="Grigoriev I.V."/>
            <person name="Martin F.M."/>
            <person name="Hacquard S."/>
        </authorList>
    </citation>
    <scope>NUCLEOTIDE SEQUENCE</scope>
    <source>
        <strain evidence="1">MPI-SDFR-AT-0068</strain>
    </source>
</reference>
<dbReference type="AlphaFoldDB" id="A0A8K0RQI8"/>
<dbReference type="SUPFAM" id="SSF56112">
    <property type="entry name" value="Protein kinase-like (PK-like)"/>
    <property type="match status" value="1"/>
</dbReference>
<sequence length="565" mass="64009">MVTVGIGEGLAIASIALQLVEVAQKCAEWAERFGAFGEVSSGFQVRYNHQFRKMQALQHVLLDPEKFKLGKPLIELMEKERQHDIRHVLLCTLREVQSFEKLALKYGPQEVEDKAENNDPQGVVEVGEVALEDALPNLVESERFVQRNTTWIKKVFWASKGKKTAERTLSQIHELLQLLRDEIDQFFWTFKIPENTKGTVDKLKLLAGDVDLAALALSNPMRMRQLVIQLEMPPEEIDNSFPSNMMIEGTRVEPGLEVQPGRWFARLDGRPAITESRTYTADTFSHVLKGMQSLCALLALDKDERFRLPKAEGLYHDEDAKRFHVVILSSSVGAKNATQVSFLNKSIAEVPMAKRPLLEVRVRMALDISVATAKLHSVNWLHQGIQSRNIGLAVNSNNEPSYDHLLLLGFSKARPIGVGSFIDEDPLNNLYRHPDRWQPAPRVKTHTALHDLYSLGITLLEIGLWTSATDMLKIIRPDRKFDVRDWKTGDQVRHVLLEWMPQLGFIAGSTYQEIVTILLTAEKEESESHDWKRSSSNRRVLHIVAALTEIYTSMTVAVGEVRGVF</sequence>
<organism evidence="1 2">
    <name type="scientific">Fusarium tricinctum</name>
    <dbReference type="NCBI Taxonomy" id="61284"/>
    <lineage>
        <taxon>Eukaryota</taxon>
        <taxon>Fungi</taxon>
        <taxon>Dikarya</taxon>
        <taxon>Ascomycota</taxon>
        <taxon>Pezizomycotina</taxon>
        <taxon>Sordariomycetes</taxon>
        <taxon>Hypocreomycetidae</taxon>
        <taxon>Hypocreales</taxon>
        <taxon>Nectriaceae</taxon>
        <taxon>Fusarium</taxon>
        <taxon>Fusarium tricinctum species complex</taxon>
    </lineage>
</organism>
<dbReference type="Proteomes" id="UP000813427">
    <property type="component" value="Unassembled WGS sequence"/>
</dbReference>
<protein>
    <recommendedName>
        <fullName evidence="3">Protein kinase domain-containing protein</fullName>
    </recommendedName>
</protein>
<comment type="caution">
    <text evidence="1">The sequence shown here is derived from an EMBL/GenBank/DDBJ whole genome shotgun (WGS) entry which is preliminary data.</text>
</comment>
<keyword evidence="2" id="KW-1185">Reference proteome</keyword>
<gene>
    <name evidence="1" type="ORF">BKA59DRAFT_558863</name>
</gene>
<dbReference type="InterPro" id="IPR011009">
    <property type="entry name" value="Kinase-like_dom_sf"/>
</dbReference>
<accession>A0A8K0RQI8</accession>